<evidence type="ECO:0000256" key="1">
    <source>
        <dbReference type="ARBA" id="ARBA00008270"/>
    </source>
</evidence>
<dbReference type="SUPFAM" id="SSF54506">
    <property type="entry name" value="Diaminopimelate epimerase-like"/>
    <property type="match status" value="1"/>
</dbReference>
<dbReference type="GO" id="GO:0005737">
    <property type="term" value="C:cytoplasm"/>
    <property type="evidence" value="ECO:0007669"/>
    <property type="project" value="TreeGrafter"/>
</dbReference>
<reference evidence="4 5" key="1">
    <citation type="journal article" date="2018" name="Nat. Ecol. Evol.">
        <title>Genomic signatures of mitonuclear coevolution across populations of Tigriopus californicus.</title>
        <authorList>
            <person name="Barreto F.S."/>
            <person name="Watson E.T."/>
            <person name="Lima T.G."/>
            <person name="Willett C.S."/>
            <person name="Edmands S."/>
            <person name="Li W."/>
            <person name="Burton R.S."/>
        </authorList>
    </citation>
    <scope>NUCLEOTIDE SEQUENCE [LARGE SCALE GENOMIC DNA]</scope>
    <source>
        <strain evidence="4 5">San Diego</strain>
    </source>
</reference>
<dbReference type="Proteomes" id="UP000318571">
    <property type="component" value="Chromosome 5"/>
</dbReference>
<dbReference type="GO" id="GO:0016853">
    <property type="term" value="F:isomerase activity"/>
    <property type="evidence" value="ECO:0007669"/>
    <property type="project" value="UniProtKB-KW"/>
</dbReference>
<dbReference type="NCBIfam" id="TIGR00654">
    <property type="entry name" value="PhzF_family"/>
    <property type="match status" value="1"/>
</dbReference>
<keyword evidence="2" id="KW-0413">Isomerase</keyword>
<comment type="similarity">
    <text evidence="1">Belongs to the PhzF family.</text>
</comment>
<gene>
    <name evidence="4" type="ORF">TCAL_07325</name>
</gene>
<dbReference type="EMBL" id="VCGU01000004">
    <property type="protein sequence ID" value="TRY76909.1"/>
    <property type="molecule type" value="Genomic_DNA"/>
</dbReference>
<dbReference type="Pfam" id="PF02567">
    <property type="entry name" value="PhzC-PhzF"/>
    <property type="match status" value="1"/>
</dbReference>
<proteinExistence type="inferred from homology"/>
<keyword evidence="5" id="KW-1185">Reference proteome</keyword>
<dbReference type="PIRSF" id="PIRSF016184">
    <property type="entry name" value="PhzC_PhzF"/>
    <property type="match status" value="1"/>
</dbReference>
<organism evidence="4 5">
    <name type="scientific">Tigriopus californicus</name>
    <name type="common">Marine copepod</name>
    <dbReference type="NCBI Taxonomy" id="6832"/>
    <lineage>
        <taxon>Eukaryota</taxon>
        <taxon>Metazoa</taxon>
        <taxon>Ecdysozoa</taxon>
        <taxon>Arthropoda</taxon>
        <taxon>Crustacea</taxon>
        <taxon>Multicrustacea</taxon>
        <taxon>Hexanauplia</taxon>
        <taxon>Copepoda</taxon>
        <taxon>Harpacticoida</taxon>
        <taxon>Harpacticidae</taxon>
        <taxon>Tigriopus</taxon>
    </lineage>
</organism>
<name>A0A553PGU8_TIGCA</name>
<comment type="caution">
    <text evidence="4">The sequence shown here is derived from an EMBL/GenBank/DDBJ whole genome shotgun (WGS) entry which is preliminary data.</text>
</comment>
<evidence type="ECO:0008006" key="6">
    <source>
        <dbReference type="Google" id="ProtNLM"/>
    </source>
</evidence>
<dbReference type="AlphaFoldDB" id="A0A553PGU8"/>
<dbReference type="PANTHER" id="PTHR13774:SF17">
    <property type="entry name" value="PHENAZINE BIOSYNTHESIS-LIKE DOMAIN-CONTAINING PROTEIN"/>
    <property type="match status" value="1"/>
</dbReference>
<evidence type="ECO:0000313" key="5">
    <source>
        <dbReference type="Proteomes" id="UP000318571"/>
    </source>
</evidence>
<accession>A0A553PGU8</accession>
<dbReference type="OrthoDB" id="10266162at2759"/>
<dbReference type="PANTHER" id="PTHR13774">
    <property type="entry name" value="PHENAZINE BIOSYNTHESIS PROTEIN"/>
    <property type="match status" value="1"/>
</dbReference>
<sequence>MRIPIYQVDAFTTKVFGGNPAAVCLLTSWLDPSVLLSIAKENNLSETAFVMPTSTSKNVWKIRWFTPDIEMDLCGHATLAAAHVVFEMHSALERITFISEFSGKLDIEKVGPSLYQMALPSRPPAKIDLKDLPESILRSIKAFPVEAWRSRDVILVYDNEEIIRSLNPDSAILNEINLDPGGVVVTAKATLSQNVDFVSRYFTPQSTIFEDPVTGSAHCSLVPLWAKKLAKQDLKALQVSSRAGELTCSNTDEWIFVQGHAVTFLQGHIQVA</sequence>
<feature type="active site" evidence="3">
    <location>
        <position position="46"/>
    </location>
</feature>
<dbReference type="STRING" id="6832.A0A553PGU8"/>
<evidence type="ECO:0000256" key="2">
    <source>
        <dbReference type="ARBA" id="ARBA00023235"/>
    </source>
</evidence>
<dbReference type="OMA" id="MDFPAKQ"/>
<dbReference type="InterPro" id="IPR003719">
    <property type="entry name" value="Phenazine_PhzF-like"/>
</dbReference>
<evidence type="ECO:0000256" key="3">
    <source>
        <dbReference type="PIRSR" id="PIRSR016184-1"/>
    </source>
</evidence>
<protein>
    <recommendedName>
        <fullName evidence="6">Phenazine biosynthesis-like domain-containing protein</fullName>
    </recommendedName>
</protein>
<dbReference type="Gene3D" id="3.10.310.10">
    <property type="entry name" value="Diaminopimelate Epimerase, Chain A, domain 1"/>
    <property type="match status" value="2"/>
</dbReference>
<evidence type="ECO:0000313" key="4">
    <source>
        <dbReference type="EMBL" id="TRY76909.1"/>
    </source>
</evidence>